<proteinExistence type="predicted"/>
<reference evidence="2 3" key="2">
    <citation type="submission" date="2017-10" db="EMBL/GenBank/DDBJ databases">
        <authorList>
            <person name="Banno H."/>
            <person name="Chua N.-H."/>
        </authorList>
    </citation>
    <scope>NUCLEOTIDE SEQUENCE [LARGE SCALE GENOMIC DNA]</scope>
    <source>
        <strain evidence="2 3">JK626</strain>
    </source>
</reference>
<dbReference type="AlphaFoldDB" id="A0A2G3DWV3"/>
<evidence type="ECO:0000313" key="3">
    <source>
        <dbReference type="Proteomes" id="UP000225889"/>
    </source>
</evidence>
<comment type="caution">
    <text evidence="2">The sequence shown here is derived from an EMBL/GenBank/DDBJ whole genome shotgun (WGS) entry which is preliminary data.</text>
</comment>
<protein>
    <submittedName>
        <fullName evidence="2">Uncharacterized protein</fullName>
    </submittedName>
</protein>
<evidence type="ECO:0000313" key="2">
    <source>
        <dbReference type="EMBL" id="PHU35499.1"/>
    </source>
</evidence>
<reference evidence="2 3" key="1">
    <citation type="submission" date="2017-10" db="EMBL/GenBank/DDBJ databases">
        <title>Resolving the taxonomy of Roseburia spp., Eubacterium rectale and Agathobacter spp. through phylogenomic analysis.</title>
        <authorList>
            <person name="Sheridan P.O."/>
            <person name="Walker A.W."/>
            <person name="Duncan S.H."/>
            <person name="Scott K.P."/>
            <person name="Toole P.W.O."/>
            <person name="Luis P."/>
            <person name="Flint H.J."/>
        </authorList>
    </citation>
    <scope>NUCLEOTIDE SEQUENCE [LARGE SCALE GENOMIC DNA]</scope>
    <source>
        <strain evidence="2 3">JK626</strain>
    </source>
</reference>
<gene>
    <name evidence="2" type="ORF">CSX01_02555</name>
</gene>
<evidence type="ECO:0000256" key="1">
    <source>
        <dbReference type="SAM" id="MobiDB-lite"/>
    </source>
</evidence>
<name>A0A2G3DWV3_9FIRM</name>
<dbReference type="RefSeq" id="WP_099391325.1">
    <property type="nucleotide sequence ID" value="NZ_PDYF01000008.1"/>
</dbReference>
<sequence>MNLFDLDRKDDSYSLMEQIDKEKKKILRDEIEDRVNEENAKRAKENAEADSLKGKHKFF</sequence>
<dbReference type="EMBL" id="PDYF01000008">
    <property type="protein sequence ID" value="PHU35499.1"/>
    <property type="molecule type" value="Genomic_DNA"/>
</dbReference>
<feature type="compositionally biased region" description="Basic and acidic residues" evidence="1">
    <location>
        <begin position="36"/>
        <end position="53"/>
    </location>
</feature>
<organism evidence="2 3">
    <name type="scientific">Pseudobutyrivibrio ruminis</name>
    <dbReference type="NCBI Taxonomy" id="46206"/>
    <lineage>
        <taxon>Bacteria</taxon>
        <taxon>Bacillati</taxon>
        <taxon>Bacillota</taxon>
        <taxon>Clostridia</taxon>
        <taxon>Lachnospirales</taxon>
        <taxon>Lachnospiraceae</taxon>
        <taxon>Pseudobutyrivibrio</taxon>
    </lineage>
</organism>
<dbReference type="Proteomes" id="UP000225889">
    <property type="component" value="Unassembled WGS sequence"/>
</dbReference>
<feature type="region of interest" description="Disordered" evidence="1">
    <location>
        <begin position="36"/>
        <end position="59"/>
    </location>
</feature>
<accession>A0A2G3DWV3</accession>